<dbReference type="AlphaFoldDB" id="R0LWE0"/>
<keyword evidence="1" id="KW-0812">Transmembrane</keyword>
<feature type="transmembrane region" description="Helical" evidence="1">
    <location>
        <begin position="119"/>
        <end position="139"/>
    </location>
</feature>
<evidence type="ECO:0000256" key="1">
    <source>
        <dbReference type="SAM" id="Phobius"/>
    </source>
</evidence>
<keyword evidence="3" id="KW-1185">Reference proteome</keyword>
<proteinExistence type="predicted"/>
<evidence type="ECO:0000313" key="2">
    <source>
        <dbReference type="EMBL" id="EOB04798.1"/>
    </source>
</evidence>
<protein>
    <submittedName>
        <fullName evidence="2">Uncharacterized protein</fullName>
    </submittedName>
</protein>
<keyword evidence="1" id="KW-0472">Membrane</keyword>
<dbReference type="Proteomes" id="UP000296049">
    <property type="component" value="Unassembled WGS sequence"/>
</dbReference>
<reference evidence="3" key="1">
    <citation type="journal article" date="2013" name="Nat. Genet.">
        <title>The duck genome and transcriptome provide insight into an avian influenza virus reservoir species.</title>
        <authorList>
            <person name="Huang Y."/>
            <person name="Li Y."/>
            <person name="Burt D.W."/>
            <person name="Chen H."/>
            <person name="Zhang Y."/>
            <person name="Qian W."/>
            <person name="Kim H."/>
            <person name="Gan S."/>
            <person name="Zhao Y."/>
            <person name="Li J."/>
            <person name="Yi K."/>
            <person name="Feng H."/>
            <person name="Zhu P."/>
            <person name="Li B."/>
            <person name="Liu Q."/>
            <person name="Fairley S."/>
            <person name="Magor K.E."/>
            <person name="Du Z."/>
            <person name="Hu X."/>
            <person name="Goodman L."/>
            <person name="Tafer H."/>
            <person name="Vignal A."/>
            <person name="Lee T."/>
            <person name="Kim K.W."/>
            <person name="Sheng Z."/>
            <person name="An Y."/>
            <person name="Searle S."/>
            <person name="Herrero J."/>
            <person name="Groenen M.A."/>
            <person name="Crooijmans R.P."/>
            <person name="Faraut T."/>
            <person name="Cai Q."/>
            <person name="Webster R.G."/>
            <person name="Aldridge J.R."/>
            <person name="Warren W.C."/>
            <person name="Bartschat S."/>
            <person name="Kehr S."/>
            <person name="Marz M."/>
            <person name="Stadler P.F."/>
            <person name="Smith J."/>
            <person name="Kraus R.H."/>
            <person name="Zhao Y."/>
            <person name="Ren L."/>
            <person name="Fei J."/>
            <person name="Morisson M."/>
            <person name="Kaiser P."/>
            <person name="Griffin D.K."/>
            <person name="Rao M."/>
            <person name="Pitel F."/>
            <person name="Wang J."/>
            <person name="Li N."/>
        </authorList>
    </citation>
    <scope>NUCLEOTIDE SEQUENCE [LARGE SCALE GENOMIC DNA]</scope>
</reference>
<organism evidence="2 3">
    <name type="scientific">Anas platyrhynchos</name>
    <name type="common">Mallard</name>
    <name type="synonym">Anas boschas</name>
    <dbReference type="NCBI Taxonomy" id="8839"/>
    <lineage>
        <taxon>Eukaryota</taxon>
        <taxon>Metazoa</taxon>
        <taxon>Chordata</taxon>
        <taxon>Craniata</taxon>
        <taxon>Vertebrata</taxon>
        <taxon>Euteleostomi</taxon>
        <taxon>Archelosauria</taxon>
        <taxon>Archosauria</taxon>
        <taxon>Dinosauria</taxon>
        <taxon>Saurischia</taxon>
        <taxon>Theropoda</taxon>
        <taxon>Coelurosauria</taxon>
        <taxon>Aves</taxon>
        <taxon>Neognathae</taxon>
        <taxon>Galloanserae</taxon>
        <taxon>Anseriformes</taxon>
        <taxon>Anatidae</taxon>
        <taxon>Anatinae</taxon>
        <taxon>Anas</taxon>
    </lineage>
</organism>
<evidence type="ECO:0000313" key="3">
    <source>
        <dbReference type="Proteomes" id="UP000296049"/>
    </source>
</evidence>
<sequence length="269" mass="30223">MRRVATQNYQNSIYQMVSEVEKEGRRIGKNIPQGSFPEDLMLQTRKLQNSRRSVQTVSANRKERNLNTTKFIKLNLAGEGLLPSVGDNQICSDIYFFYVLTPDSAHLSDSQNFPLYNGLFIQLPLVTLALVALLLSVSLEELDKLQQAGEAAATDLPPLQGRMLAVVHISHYGELEPGLGTGTSPRRCATYPFAEIFTEGNRALRHAARHHQRMGCKRQRQRAQPSKIKRVEERKPLTPLLMVNLTPYPQTCHQLLCKAIIASLSTAEE</sequence>
<name>R0LWE0_ANAPL</name>
<keyword evidence="1" id="KW-1133">Transmembrane helix</keyword>
<dbReference type="EMBL" id="KB742750">
    <property type="protein sequence ID" value="EOB04798.1"/>
    <property type="molecule type" value="Genomic_DNA"/>
</dbReference>
<accession>R0LWE0</accession>
<gene>
    <name evidence="2" type="ORF">Anapl_03261</name>
</gene>